<evidence type="ECO:0000313" key="1">
    <source>
        <dbReference type="EMBL" id="KAJ8670512.1"/>
    </source>
</evidence>
<accession>A0ACC2NJV5</accession>
<dbReference type="Proteomes" id="UP001239111">
    <property type="component" value="Chromosome 3"/>
</dbReference>
<dbReference type="EMBL" id="CM056743">
    <property type="protein sequence ID" value="KAJ8670512.1"/>
    <property type="molecule type" value="Genomic_DNA"/>
</dbReference>
<keyword evidence="2" id="KW-1185">Reference proteome</keyword>
<evidence type="ECO:0000313" key="2">
    <source>
        <dbReference type="Proteomes" id="UP001239111"/>
    </source>
</evidence>
<protein>
    <submittedName>
        <fullName evidence="1">Uncharacterized protein</fullName>
    </submittedName>
</protein>
<proteinExistence type="predicted"/>
<comment type="caution">
    <text evidence="1">The sequence shown here is derived from an EMBL/GenBank/DDBJ whole genome shotgun (WGS) entry which is preliminary data.</text>
</comment>
<organism evidence="1 2">
    <name type="scientific">Eretmocerus hayati</name>
    <dbReference type="NCBI Taxonomy" id="131215"/>
    <lineage>
        <taxon>Eukaryota</taxon>
        <taxon>Metazoa</taxon>
        <taxon>Ecdysozoa</taxon>
        <taxon>Arthropoda</taxon>
        <taxon>Hexapoda</taxon>
        <taxon>Insecta</taxon>
        <taxon>Pterygota</taxon>
        <taxon>Neoptera</taxon>
        <taxon>Endopterygota</taxon>
        <taxon>Hymenoptera</taxon>
        <taxon>Apocrita</taxon>
        <taxon>Proctotrupomorpha</taxon>
        <taxon>Chalcidoidea</taxon>
        <taxon>Aphelinidae</taxon>
        <taxon>Aphelininae</taxon>
        <taxon>Eretmocerus</taxon>
    </lineage>
</organism>
<sequence>MISLEIANSTQTFLSVSFKLLICISILSAQIILIVADEETSLKPFNGTRANSNVPSSNLSNNDGGTSNNTLAKTNASDPVTPSTTTTLTPVSNINNVSNLHSVIDATTKKAIIESIDSKNSPKLNVLQSINSSAAAQPTDATTTKMNISTTTIAPNAIEPVLPDKGSAEEEHNNSMSIFFVMCVLLIGILLTHSILQTNFQYLPESIVIVFLGGAVGMIINLMSHKNIANWKKEEAFSPTAFFLVLLPPIIFESGYNLHKGNFFQNIGSIMVFAIFGTVISAITIGVGIYFLGLIHVAYKLSFVESFAFGSLISAVDPVATVAIFHALDVDPVLNMLVFGESILNDAVSIVLTTSVLGSNDASTTGEAIMITLNKFCLMFFASAGIGVLSALLSALLLKHFDLRKNPSLEFGLMLVFTYAPYVLAEGIQLSGIMAILFNGIVMSHYTHFNLSTVTQITMQQTMRTLAFIAETCVFAYLGLALFSFRHRVEPALIISSLVLCLVGRAANIFPLALLVNRFREHQITRKMMFIMWFSGLRGAISYALSLHLDFSDETRHVIITTTLIIVLFTTLVFGGSTMPLLKFLQAEKKHRSSKRKKREKGISLSKTREWGQAIDSEHLSELTEEEMEVSFLPSRVKGFARWDLKYFIPFFTRRFTQQELKDCKSQMTDLTNQWYQAIRISPLESDDDTTILPSAQIQNPESEFIDERSEFEERNSKDPPDHGSLLNI</sequence>
<gene>
    <name evidence="1" type="ORF">QAD02_001771</name>
</gene>
<reference evidence="1" key="1">
    <citation type="submission" date="2023-04" db="EMBL/GenBank/DDBJ databases">
        <title>A chromosome-level genome assembly of the parasitoid wasp Eretmocerus hayati.</title>
        <authorList>
            <person name="Zhong Y."/>
            <person name="Liu S."/>
            <person name="Liu Y."/>
        </authorList>
    </citation>
    <scope>NUCLEOTIDE SEQUENCE</scope>
    <source>
        <strain evidence="1">ZJU_SS_LIU_2023</strain>
    </source>
</reference>
<name>A0ACC2NJV5_9HYME</name>